<feature type="compositionally biased region" description="Gly residues" evidence="1">
    <location>
        <begin position="119"/>
        <end position="129"/>
    </location>
</feature>
<proteinExistence type="predicted"/>
<dbReference type="EMBL" id="JAKWFO010000001">
    <property type="protein sequence ID" value="KAI9639621.1"/>
    <property type="molecule type" value="Genomic_DNA"/>
</dbReference>
<protein>
    <submittedName>
        <fullName evidence="2">Uncharacterized protein</fullName>
    </submittedName>
</protein>
<feature type="compositionally biased region" description="Acidic residues" evidence="1">
    <location>
        <begin position="135"/>
        <end position="158"/>
    </location>
</feature>
<dbReference type="RefSeq" id="XP_052949398.1">
    <property type="nucleotide sequence ID" value="XM_053087874.1"/>
</dbReference>
<feature type="region of interest" description="Disordered" evidence="1">
    <location>
        <begin position="105"/>
        <end position="174"/>
    </location>
</feature>
<evidence type="ECO:0000313" key="3">
    <source>
        <dbReference type="Proteomes" id="UP001164286"/>
    </source>
</evidence>
<sequence>MTGWARLTKLGLVIGLAQTRPHVRRTLAPCRTEYIIVQGGSAAKEVFTTPKLRDIILRLLDKGTLATMLRLHKAGSSSVAGILYHTINKNMVNKMSRASEISLLRRGQDNRQKPRPGHRGGGGQAAGGDKGGDDGAGEYDEDEEGYGEDEEDEYDSDEGSPTPPPRFPVRPGGPAAFRVYRTAELRDLILRRMDDDTLSTMMRLEKGLEESVARVLYEHIPMKLMKKMGRNTPRRRMYCQCVRTVDRSPPPVRVPPEWKLQTTNRRVVRFDPQAVLKDVAAARKKYPRLHTLEYLFPQHDVDDAYSVHLEGERIIVDLIRTYQIDIHVRVPQPGEEPFKRGPKYEWMEIRNTIAIKLVVQDEDAWRYWAKHPQLLDGHLTRLKNWLYVNPDLDKRVVSIFHGVYPVNPELEKRHIWGADYERSTRRIDPTVQEAIAFLERRKRDGNSPLVHFHIPPSSSVDPVTPARFGQIVAALHPSIRTLHVHRSAIQNLPNTQTAIRAFDYALPYLTRLAIIHDPINGESSPAARRTHVLELTRVAHAGLHPIPKETGFLGSHLAGRGQAENANGRGGTIHRGGLPATGGRRGRDNGAGSGVGVGEALEVPSESFGIPLEPVCEGEVRADVEAALGGLKMVVEDGRESARVVSVEPHEDMGVAQEELAGFSAALGTGPDITKMLSPRATHGPAKTIPPEPSPPHSSNSPSPPEPSRNSSQFPPPSTIFYHLLPASIQLPSASPPFQYLRPHSPSAYVIMEGAGRMIWKRRARYKRRDESGLSHLHTISSPAQLRIPRTQPSPVTDVCACDARIYGWGNDMVHEVRPYVLSGRTYRYGDGYEFRADEADFIEEVKERCVQSEWGEYWVTESGAKWGTTECGDSGSWSTISGMHLYEIPPAHHIRLLPLTKPTVRQVLASPYACPASWGSAPRGQISRLRIPRPQTRVRRSSRRVDFSLLLHLHQYCDVSASDAPCRSGLKRSRLEVDAPASDPLAASTLRPLSPPREVKRQRTLSASQAPHGDGGAHQGGQDRDHEPDKHGEGGGEADGGKDGDEDEEKEEEEEDGSDEQESEEEYGSDYSVGSVTPPPRYILHPGGPAARKTYSTPEIWRRIVSASDQATLGLMLRLERAVSESVAAVLFHTVHMSVVQKMSRANARRRIYADAVRIVDRSPYPDLLAPEKKPFPFTRPGAAFDGEAVNKVVKAARKKLPNVRSILNLYPKYDEDDAWAVHFGEDGKVVVEVESKVMIDLHDTDYFNPDPPRLPRAITSPKQRVVVRHTIAIRLIAQDTDSLRYWEDRPKGLAKRLKRIHDWLYCNPELDRRVTSVERWIWESTTAGHDRDRRKDMLEMRALDPDHSRNYSRIPLVDPYATDTIDPTLDEALAFFLPPSPPSDPITPERFYEIVSLLPRTIRNLVIRNSIIQNLHQTQHAIAALDQHLPSLYRLTISHEEHHGVRAKRSHVERTPLSGIPQLRNFTMHLQSAGIDLAARYMCRLGGKHTYHQDLDVHSIQTARETAKMAKEVKPWGNDWALRPEDEDYHEEVREKCIHSEWGDYWVTDVGEMY</sequence>
<feature type="region of interest" description="Disordered" evidence="1">
    <location>
        <begin position="563"/>
        <end position="591"/>
    </location>
</feature>
<comment type="caution">
    <text evidence="2">The sequence shown here is derived from an EMBL/GenBank/DDBJ whole genome shotgun (WGS) entry which is preliminary data.</text>
</comment>
<gene>
    <name evidence="2" type="ORF">MKK02DRAFT_29642</name>
</gene>
<feature type="compositionally biased region" description="Pro residues" evidence="1">
    <location>
        <begin position="688"/>
        <end position="707"/>
    </location>
</feature>
<feature type="region of interest" description="Disordered" evidence="1">
    <location>
        <begin position="671"/>
        <end position="717"/>
    </location>
</feature>
<dbReference type="Proteomes" id="UP001164286">
    <property type="component" value="Unassembled WGS sequence"/>
</dbReference>
<keyword evidence="3" id="KW-1185">Reference proteome</keyword>
<feature type="region of interest" description="Disordered" evidence="1">
    <location>
        <begin position="980"/>
        <end position="1091"/>
    </location>
</feature>
<dbReference type="GeneID" id="77727079"/>
<reference evidence="2" key="1">
    <citation type="journal article" date="2022" name="G3 (Bethesda)">
        <title>High quality genome of the basidiomycete yeast Dioszegia hungarica PDD-24b-2 isolated from cloud water.</title>
        <authorList>
            <person name="Jarrige D."/>
            <person name="Haridas S."/>
            <person name="Bleykasten-Grosshans C."/>
            <person name="Joly M."/>
            <person name="Nadalig T."/>
            <person name="Sancelme M."/>
            <person name="Vuilleumier S."/>
            <person name="Grigoriev I.V."/>
            <person name="Amato P."/>
            <person name="Bringel F."/>
        </authorList>
    </citation>
    <scope>NUCLEOTIDE SEQUENCE</scope>
    <source>
        <strain evidence="2">PDD-24b-2</strain>
    </source>
</reference>
<organism evidence="2 3">
    <name type="scientific">Dioszegia hungarica</name>
    <dbReference type="NCBI Taxonomy" id="4972"/>
    <lineage>
        <taxon>Eukaryota</taxon>
        <taxon>Fungi</taxon>
        <taxon>Dikarya</taxon>
        <taxon>Basidiomycota</taxon>
        <taxon>Agaricomycotina</taxon>
        <taxon>Tremellomycetes</taxon>
        <taxon>Tremellales</taxon>
        <taxon>Bulleribasidiaceae</taxon>
        <taxon>Dioszegia</taxon>
    </lineage>
</organism>
<name>A0AA38HFU4_9TREE</name>
<accession>A0AA38HFU4</accession>
<evidence type="ECO:0000256" key="1">
    <source>
        <dbReference type="SAM" id="MobiDB-lite"/>
    </source>
</evidence>
<feature type="compositionally biased region" description="Basic and acidic residues" evidence="1">
    <location>
        <begin position="1022"/>
        <end position="1044"/>
    </location>
</feature>
<evidence type="ECO:0000313" key="2">
    <source>
        <dbReference type="EMBL" id="KAI9639621.1"/>
    </source>
</evidence>
<feature type="compositionally biased region" description="Acidic residues" evidence="1">
    <location>
        <begin position="1045"/>
        <end position="1069"/>
    </location>
</feature>